<dbReference type="SMART" id="SM00382">
    <property type="entry name" value="AAA"/>
    <property type="match status" value="2"/>
</dbReference>
<dbReference type="Pfam" id="PF02653">
    <property type="entry name" value="BPD_transp_2"/>
    <property type="match status" value="1"/>
</dbReference>
<dbReference type="InterPro" id="IPR003593">
    <property type="entry name" value="AAA+_ATPase"/>
</dbReference>
<evidence type="ECO:0000256" key="10">
    <source>
        <dbReference type="ARBA" id="ARBA00022989"/>
    </source>
</evidence>
<dbReference type="InterPro" id="IPR050107">
    <property type="entry name" value="ABC_carbohydrate_import_ATPase"/>
</dbReference>
<dbReference type="GO" id="GO:0005886">
    <property type="term" value="C:plasma membrane"/>
    <property type="evidence" value="ECO:0007669"/>
    <property type="project" value="UniProtKB-SubCell"/>
</dbReference>
<reference evidence="14 15" key="1">
    <citation type="submission" date="2016-10" db="EMBL/GenBank/DDBJ databases">
        <authorList>
            <person name="de Groot N.N."/>
        </authorList>
    </citation>
    <scope>NUCLEOTIDE SEQUENCE [LARGE SCALE GENOMIC DNA]</scope>
    <source>
        <strain evidence="14 15">CGMCC 1.12097</strain>
    </source>
</reference>
<keyword evidence="11 12" id="KW-0472">Membrane</keyword>
<feature type="transmembrane region" description="Helical" evidence="12">
    <location>
        <begin position="753"/>
        <end position="772"/>
    </location>
</feature>
<feature type="transmembrane region" description="Helical" evidence="12">
    <location>
        <begin position="557"/>
        <end position="576"/>
    </location>
</feature>
<evidence type="ECO:0000256" key="5">
    <source>
        <dbReference type="ARBA" id="ARBA00022597"/>
    </source>
</evidence>
<keyword evidence="3" id="KW-0813">Transport</keyword>
<feature type="transmembrane region" description="Helical" evidence="12">
    <location>
        <begin position="779"/>
        <end position="797"/>
    </location>
</feature>
<evidence type="ECO:0000256" key="6">
    <source>
        <dbReference type="ARBA" id="ARBA00022692"/>
    </source>
</evidence>
<feature type="transmembrane region" description="Helical" evidence="12">
    <location>
        <begin position="526"/>
        <end position="545"/>
    </location>
</feature>
<dbReference type="GO" id="GO:0016887">
    <property type="term" value="F:ATP hydrolysis activity"/>
    <property type="evidence" value="ECO:0007669"/>
    <property type="project" value="InterPro"/>
</dbReference>
<keyword evidence="8" id="KW-0547">Nucleotide-binding</keyword>
<dbReference type="InterPro" id="IPR017871">
    <property type="entry name" value="ABC_transporter-like_CS"/>
</dbReference>
<feature type="domain" description="ABC transporter" evidence="13">
    <location>
        <begin position="278"/>
        <end position="505"/>
    </location>
</feature>
<dbReference type="PANTHER" id="PTHR43790">
    <property type="entry name" value="CARBOHYDRATE TRANSPORT ATP-BINDING PROTEIN MG119-RELATED"/>
    <property type="match status" value="1"/>
</dbReference>
<feature type="transmembrane region" description="Helical" evidence="12">
    <location>
        <begin position="803"/>
        <end position="820"/>
    </location>
</feature>
<dbReference type="Proteomes" id="UP000198588">
    <property type="component" value="Unassembled WGS sequence"/>
</dbReference>
<dbReference type="PROSITE" id="PS00211">
    <property type="entry name" value="ABC_TRANSPORTER_1"/>
    <property type="match status" value="1"/>
</dbReference>
<dbReference type="CDD" id="cd06579">
    <property type="entry name" value="TM_PBP1_transp_AraH_like"/>
    <property type="match status" value="1"/>
</dbReference>
<accession>A0A1G5ZPE9</accession>
<keyword evidence="7" id="KW-0677">Repeat</keyword>
<evidence type="ECO:0000256" key="11">
    <source>
        <dbReference type="ARBA" id="ARBA00023136"/>
    </source>
</evidence>
<evidence type="ECO:0000259" key="13">
    <source>
        <dbReference type="PROSITE" id="PS50893"/>
    </source>
</evidence>
<keyword evidence="10 12" id="KW-1133">Transmembrane helix</keyword>
<dbReference type="Pfam" id="PF00005">
    <property type="entry name" value="ABC_tran"/>
    <property type="match status" value="2"/>
</dbReference>
<comment type="similarity">
    <text evidence="2">Belongs to the ABC transporter superfamily.</text>
</comment>
<evidence type="ECO:0000256" key="7">
    <source>
        <dbReference type="ARBA" id="ARBA00022737"/>
    </source>
</evidence>
<dbReference type="InterPro" id="IPR003439">
    <property type="entry name" value="ABC_transporter-like_ATP-bd"/>
</dbReference>
<feature type="transmembrane region" description="Helical" evidence="12">
    <location>
        <begin position="607"/>
        <end position="625"/>
    </location>
</feature>
<feature type="transmembrane region" description="Helical" evidence="12">
    <location>
        <begin position="721"/>
        <end position="741"/>
    </location>
</feature>
<dbReference type="GO" id="GO:0005524">
    <property type="term" value="F:ATP binding"/>
    <property type="evidence" value="ECO:0007669"/>
    <property type="project" value="UniProtKB-KW"/>
</dbReference>
<dbReference type="EMBL" id="FMXM01000024">
    <property type="protein sequence ID" value="SDA96644.1"/>
    <property type="molecule type" value="Genomic_DNA"/>
</dbReference>
<gene>
    <name evidence="14" type="ORF">SAMN02927914_05707</name>
</gene>
<dbReference type="InterPro" id="IPR001851">
    <property type="entry name" value="ABC_transp_permease"/>
</dbReference>
<evidence type="ECO:0000256" key="4">
    <source>
        <dbReference type="ARBA" id="ARBA00022475"/>
    </source>
</evidence>
<organism evidence="14 15">
    <name type="scientific">Mesorhizobium qingshengii</name>
    <dbReference type="NCBI Taxonomy" id="1165689"/>
    <lineage>
        <taxon>Bacteria</taxon>
        <taxon>Pseudomonadati</taxon>
        <taxon>Pseudomonadota</taxon>
        <taxon>Alphaproteobacteria</taxon>
        <taxon>Hyphomicrobiales</taxon>
        <taxon>Phyllobacteriaceae</taxon>
        <taxon>Mesorhizobium</taxon>
    </lineage>
</organism>
<comment type="subcellular location">
    <subcellularLocation>
        <location evidence="1">Cell membrane</location>
        <topology evidence="1">Multi-pass membrane protein</topology>
    </subcellularLocation>
</comment>
<evidence type="ECO:0000256" key="8">
    <source>
        <dbReference type="ARBA" id="ARBA00022741"/>
    </source>
</evidence>
<dbReference type="GO" id="GO:0022857">
    <property type="term" value="F:transmembrane transporter activity"/>
    <property type="evidence" value="ECO:0007669"/>
    <property type="project" value="InterPro"/>
</dbReference>
<evidence type="ECO:0000313" key="15">
    <source>
        <dbReference type="Proteomes" id="UP000198588"/>
    </source>
</evidence>
<feature type="transmembrane region" description="Helical" evidence="12">
    <location>
        <begin position="632"/>
        <end position="650"/>
    </location>
</feature>
<proteinExistence type="inferred from homology"/>
<dbReference type="STRING" id="1165689.SAMN02927914_05707"/>
<evidence type="ECO:0000256" key="3">
    <source>
        <dbReference type="ARBA" id="ARBA00022448"/>
    </source>
</evidence>
<keyword evidence="9 14" id="KW-0067">ATP-binding</keyword>
<evidence type="ECO:0000256" key="9">
    <source>
        <dbReference type="ARBA" id="ARBA00022840"/>
    </source>
</evidence>
<dbReference type="Gene3D" id="3.40.50.300">
    <property type="entry name" value="P-loop containing nucleotide triphosphate hydrolases"/>
    <property type="match status" value="2"/>
</dbReference>
<evidence type="ECO:0000313" key="14">
    <source>
        <dbReference type="EMBL" id="SDA96644.1"/>
    </source>
</evidence>
<keyword evidence="4" id="KW-1003">Cell membrane</keyword>
<dbReference type="InterPro" id="IPR027417">
    <property type="entry name" value="P-loop_NTPase"/>
</dbReference>
<dbReference type="RefSeq" id="WP_091585173.1">
    <property type="nucleotide sequence ID" value="NZ_FMXM01000024.1"/>
</dbReference>
<dbReference type="PANTHER" id="PTHR43790:SF9">
    <property type="entry name" value="GALACTOFURANOSE TRANSPORTER ATP-BINDING PROTEIN YTFR"/>
    <property type="match status" value="1"/>
</dbReference>
<evidence type="ECO:0000256" key="12">
    <source>
        <dbReference type="SAM" id="Phobius"/>
    </source>
</evidence>
<protein>
    <submittedName>
        <fullName evidence="14">Ribose transport system ATP-binding protein</fullName>
    </submittedName>
</protein>
<dbReference type="OrthoDB" id="9805029at2"/>
<evidence type="ECO:0000256" key="2">
    <source>
        <dbReference type="ARBA" id="ARBA00005417"/>
    </source>
</evidence>
<evidence type="ECO:0000256" key="1">
    <source>
        <dbReference type="ARBA" id="ARBA00004651"/>
    </source>
</evidence>
<dbReference type="CDD" id="cd03216">
    <property type="entry name" value="ABC_Carb_Monos_I"/>
    <property type="match status" value="1"/>
</dbReference>
<keyword evidence="6 12" id="KW-0812">Transmembrane</keyword>
<feature type="domain" description="ABC transporter" evidence="13">
    <location>
        <begin position="26"/>
        <end position="267"/>
    </location>
</feature>
<feature type="transmembrane region" description="Helical" evidence="12">
    <location>
        <begin position="670"/>
        <end position="690"/>
    </location>
</feature>
<keyword evidence="5" id="KW-0762">Sugar transport</keyword>
<sequence length="827" mass="85592">MSQLAVAEQDSAAAMARLAPIRQSVITLTGITKSFGPTLANAGIDLSVAAGGVIGLVGGNGAGKSTLMRILCGAMWPTLGSISFAGEELDFTDYGTGEAQRRGIRMVHQELSLCANLSVAENFFLETPGDAASRPGWRALYRARAREALDAVFPGNAIDADAEVGHLSIAERQMVEIARAAATPGVKLIVLDEPTSSLDLDRSKQLRAFIRERAQAGLAFIFISHKLQEIIDIATEIVVLRNGRTAWQGHVADASIGKLVQLMGGDANPVHQHAVAAASAQDVLVRLSGALTADLGHDINIVRGEIVGLAGLEGSGQKELLHAIFRPDRKQSAAVTRHAQASFIAGDRQKEGVFPLWSVLGNISIGALARRPALSLVSDRANRDTAAGAASKLRLDERRFGSNITELSGGNQQKALVARALVADTPIILLDDPTRGVDIATKQDFYRLCNEIARGGRALVWQTTEDAELLACDRVLVFAGGRIVRELSGAAITESAVVGASFTQPADGLAGAGHKDAAAAGLGRKLVNAAPFISLAAVLAVMISANPAVASIFGLDLLLMPALSLVLVTAAQMFIVGGSEIDLGVGAFAGLVSVLSATLLYDQPWLGALALVAALAAYAGLGGVVQARKIPAIVVTLGASFIWVGLGYALQPTPGGASPEWLSALFSWSLGMVPTSVILIAAVALIVFIIDRLPLGVVLRGFGNNPVAMIRSGWSPTRYALVRYLIAGLFAGAAGLSLTAINTASDINSGNSFTLLSVAAVVMGGCSLLGGVISPVGAIAGAVTLSLIGALLGTLSVSSDFNAATQGLILIALLTLRSLTADRRSEQ</sequence>
<name>A0A1G5ZPE9_9HYPH</name>
<dbReference type="SUPFAM" id="SSF52540">
    <property type="entry name" value="P-loop containing nucleoside triphosphate hydrolases"/>
    <property type="match status" value="2"/>
</dbReference>
<dbReference type="AlphaFoldDB" id="A0A1G5ZPE9"/>
<dbReference type="PROSITE" id="PS50893">
    <property type="entry name" value="ABC_TRANSPORTER_2"/>
    <property type="match status" value="2"/>
</dbReference>